<evidence type="ECO:0000313" key="2">
    <source>
        <dbReference type="EMBL" id="AUQ94675.1"/>
    </source>
</evidence>
<sequence length="236" mass="26914">MRKLEFRLASFWPIYSHNNNKKNRNNWENTSGKNRAKVKPNFPRGKVSGSGDEKTYFALRPRRDACTNGECTNHGRSAAEHPKLYRKSGWTAKGAQRWKCKACLTSFSVGSRIRRQKPGSANNAVLWMIINGTPISNICDFTGLSARDVYTKIDFIHDRVIDITARRERLFEQVDWTKVGRRFATGSQTLQLNWPNKKTRAQIPVHYLCTAHANTGYIMAAHVGLDPVMEFPDIEA</sequence>
<evidence type="ECO:0008006" key="4">
    <source>
        <dbReference type="Google" id="ProtNLM"/>
    </source>
</evidence>
<organism evidence="2 3">
    <name type="scientific">Phaeobacter inhibens</name>
    <dbReference type="NCBI Taxonomy" id="221822"/>
    <lineage>
        <taxon>Bacteria</taxon>
        <taxon>Pseudomonadati</taxon>
        <taxon>Pseudomonadota</taxon>
        <taxon>Alphaproteobacteria</taxon>
        <taxon>Rhodobacterales</taxon>
        <taxon>Roseobacteraceae</taxon>
        <taxon>Phaeobacter</taxon>
    </lineage>
</organism>
<dbReference type="EMBL" id="CP010705">
    <property type="protein sequence ID" value="AUQ94675.1"/>
    <property type="molecule type" value="Genomic_DNA"/>
</dbReference>
<dbReference type="Proteomes" id="UP000236536">
    <property type="component" value="Chromosome"/>
</dbReference>
<protein>
    <recommendedName>
        <fullName evidence="4">Transposase</fullName>
    </recommendedName>
</protein>
<evidence type="ECO:0000313" key="3">
    <source>
        <dbReference type="Proteomes" id="UP000236536"/>
    </source>
</evidence>
<feature type="region of interest" description="Disordered" evidence="1">
    <location>
        <begin position="20"/>
        <end position="51"/>
    </location>
</feature>
<evidence type="ECO:0000256" key="1">
    <source>
        <dbReference type="SAM" id="MobiDB-lite"/>
    </source>
</evidence>
<name>A0ABM6RE83_9RHOB</name>
<accession>A0ABM6RE83</accession>
<reference evidence="2 3" key="1">
    <citation type="journal article" date="2017" name="Genome Biol. Evol.">
        <title>Trajectories and Drivers of Genome Evolution in Surface-Associated Marine Phaeobacter.</title>
        <authorList>
            <person name="Freese H.M."/>
            <person name="Sikorski J."/>
            <person name="Bunk B."/>
            <person name="Scheuner C."/>
            <person name="Meier-Kolthoff J.P."/>
            <person name="Sproer C."/>
            <person name="Gram L."/>
            <person name="Overmann J."/>
        </authorList>
    </citation>
    <scope>NUCLEOTIDE SEQUENCE [LARGE SCALE GENOMIC DNA]</scope>
    <source>
        <strain evidence="2 3">P66</strain>
    </source>
</reference>
<proteinExistence type="predicted"/>
<gene>
    <name evidence="2" type="ORF">PhaeoP66_01896</name>
</gene>
<reference evidence="2 3" key="2">
    <citation type="journal article" date="2017" name="Int. J. Syst. Evol. Microbiol.">
        <title>Adaptation of Surface-Associated Bacteria to the Open Ocean: A Genomically Distinct Subpopulation of Phaeobacter gallaeciensis Colonizes Pacific Mesozooplankton.</title>
        <authorList>
            <person name="Freese H.M."/>
            <person name="Methner A."/>
            <person name="Overmann J."/>
        </authorList>
    </citation>
    <scope>NUCLEOTIDE SEQUENCE [LARGE SCALE GENOMIC DNA]</scope>
    <source>
        <strain evidence="2 3">P66</strain>
    </source>
</reference>
<keyword evidence="3" id="KW-1185">Reference proteome</keyword>